<evidence type="ECO:0000313" key="3">
    <source>
        <dbReference type="Proteomes" id="UP001066276"/>
    </source>
</evidence>
<protein>
    <submittedName>
        <fullName evidence="2">Uncharacterized protein</fullName>
    </submittedName>
</protein>
<keyword evidence="1" id="KW-0732">Signal</keyword>
<feature type="chain" id="PRO_5043451257" evidence="1">
    <location>
        <begin position="21"/>
        <end position="142"/>
    </location>
</feature>
<dbReference type="EMBL" id="JANPWB010000015">
    <property type="protein sequence ID" value="KAJ1087267.1"/>
    <property type="molecule type" value="Genomic_DNA"/>
</dbReference>
<name>A0AAV7L6Z5_PLEWA</name>
<keyword evidence="3" id="KW-1185">Reference proteome</keyword>
<dbReference type="AlphaFoldDB" id="A0AAV7L6Z5"/>
<comment type="caution">
    <text evidence="2">The sequence shown here is derived from an EMBL/GenBank/DDBJ whole genome shotgun (WGS) entry which is preliminary data.</text>
</comment>
<evidence type="ECO:0000256" key="1">
    <source>
        <dbReference type="SAM" id="SignalP"/>
    </source>
</evidence>
<gene>
    <name evidence="2" type="ORF">NDU88_000447</name>
</gene>
<sequence length="142" mass="15933">MRLQCSRCALLSLLAVCTLGKYRGACSALTVHFYPNLQCVPLPNLQYVLGEYWGACRALAVDFYLNLQCILGVDSGGACKDKKNTEGFLPPPLTPPISYISNMAYYANDDEQYQELQEMPLEHQMEEKLVEALGHRVQDLNL</sequence>
<feature type="signal peptide" evidence="1">
    <location>
        <begin position="1"/>
        <end position="20"/>
    </location>
</feature>
<reference evidence="2" key="1">
    <citation type="journal article" date="2022" name="bioRxiv">
        <title>Sequencing and chromosome-scale assembly of the giantPleurodeles waltlgenome.</title>
        <authorList>
            <person name="Brown T."/>
            <person name="Elewa A."/>
            <person name="Iarovenko S."/>
            <person name="Subramanian E."/>
            <person name="Araus A.J."/>
            <person name="Petzold A."/>
            <person name="Susuki M."/>
            <person name="Suzuki K.-i.T."/>
            <person name="Hayashi T."/>
            <person name="Toyoda A."/>
            <person name="Oliveira C."/>
            <person name="Osipova E."/>
            <person name="Leigh N.D."/>
            <person name="Simon A."/>
            <person name="Yun M.H."/>
        </authorList>
    </citation>
    <scope>NUCLEOTIDE SEQUENCE</scope>
    <source>
        <strain evidence="2">20211129_DDA</strain>
        <tissue evidence="2">Liver</tissue>
    </source>
</reference>
<organism evidence="2 3">
    <name type="scientific">Pleurodeles waltl</name>
    <name type="common">Iberian ribbed newt</name>
    <dbReference type="NCBI Taxonomy" id="8319"/>
    <lineage>
        <taxon>Eukaryota</taxon>
        <taxon>Metazoa</taxon>
        <taxon>Chordata</taxon>
        <taxon>Craniata</taxon>
        <taxon>Vertebrata</taxon>
        <taxon>Euteleostomi</taxon>
        <taxon>Amphibia</taxon>
        <taxon>Batrachia</taxon>
        <taxon>Caudata</taxon>
        <taxon>Salamandroidea</taxon>
        <taxon>Salamandridae</taxon>
        <taxon>Pleurodelinae</taxon>
        <taxon>Pleurodeles</taxon>
    </lineage>
</organism>
<dbReference type="Proteomes" id="UP001066276">
    <property type="component" value="Chromosome 11"/>
</dbReference>
<accession>A0AAV7L6Z5</accession>
<proteinExistence type="predicted"/>
<evidence type="ECO:0000313" key="2">
    <source>
        <dbReference type="EMBL" id="KAJ1087267.1"/>
    </source>
</evidence>